<dbReference type="SUPFAM" id="SSF161098">
    <property type="entry name" value="MetI-like"/>
    <property type="match status" value="1"/>
</dbReference>
<dbReference type="InterPro" id="IPR000515">
    <property type="entry name" value="MetI-like"/>
</dbReference>
<keyword evidence="2" id="KW-0813">Transport</keyword>
<dbReference type="InterPro" id="IPR010065">
    <property type="entry name" value="AA_ABC_transptr_permease_3TM"/>
</dbReference>
<protein>
    <submittedName>
        <fullName evidence="8">ABC transporter permease subunit</fullName>
    </submittedName>
</protein>
<feature type="transmembrane region" description="Helical" evidence="7">
    <location>
        <begin position="28"/>
        <end position="46"/>
    </location>
</feature>
<name>A0ABY5NN72_9MICO</name>
<dbReference type="EMBL" id="CP091139">
    <property type="protein sequence ID" value="UUT36578.1"/>
    <property type="molecule type" value="Genomic_DNA"/>
</dbReference>
<reference evidence="8" key="1">
    <citation type="submission" date="2022-01" db="EMBL/GenBank/DDBJ databases">
        <title>Microbacterium eymi and Microbacterium rhizovicinus sp. nov., isolated from the rhizospheric soil of Elymus tsukushiensis, a plant native to the Dokdo Islands, Republic of Korea.</title>
        <authorList>
            <person name="Hwang Y.J."/>
        </authorList>
    </citation>
    <scope>NUCLEOTIDE SEQUENCE</scope>
    <source>
        <strain evidence="8">KUDC0405</strain>
    </source>
</reference>
<evidence type="ECO:0000256" key="7">
    <source>
        <dbReference type="SAM" id="Phobius"/>
    </source>
</evidence>
<keyword evidence="4 7" id="KW-0812">Transmembrane</keyword>
<proteinExistence type="predicted"/>
<sequence>MNDLLSQWGLLLPTPCPACWSQRKLTVLSLVFGLPFGIVLAVGTLASPRALRWPVITIVEIGRGLPALILLYLVYNGLPQVNVLLSSFPPRCWPSP</sequence>
<evidence type="ECO:0000256" key="1">
    <source>
        <dbReference type="ARBA" id="ARBA00004651"/>
    </source>
</evidence>
<evidence type="ECO:0000256" key="2">
    <source>
        <dbReference type="ARBA" id="ARBA00022448"/>
    </source>
</evidence>
<dbReference type="CDD" id="cd06261">
    <property type="entry name" value="TM_PBP2"/>
    <property type="match status" value="1"/>
</dbReference>
<dbReference type="Gene3D" id="1.10.3720.10">
    <property type="entry name" value="MetI-like"/>
    <property type="match status" value="1"/>
</dbReference>
<evidence type="ECO:0000313" key="8">
    <source>
        <dbReference type="EMBL" id="UUT36578.1"/>
    </source>
</evidence>
<evidence type="ECO:0000256" key="6">
    <source>
        <dbReference type="ARBA" id="ARBA00023136"/>
    </source>
</evidence>
<organism evidence="8 9">
    <name type="scientific">Microbacterium elymi</name>
    <dbReference type="NCBI Taxonomy" id="2909587"/>
    <lineage>
        <taxon>Bacteria</taxon>
        <taxon>Bacillati</taxon>
        <taxon>Actinomycetota</taxon>
        <taxon>Actinomycetes</taxon>
        <taxon>Micrococcales</taxon>
        <taxon>Microbacteriaceae</taxon>
        <taxon>Microbacterium</taxon>
    </lineage>
</organism>
<dbReference type="Proteomes" id="UP001054811">
    <property type="component" value="Chromosome"/>
</dbReference>
<dbReference type="InterPro" id="IPR035906">
    <property type="entry name" value="MetI-like_sf"/>
</dbReference>
<keyword evidence="5 7" id="KW-1133">Transmembrane helix</keyword>
<evidence type="ECO:0000313" key="9">
    <source>
        <dbReference type="Proteomes" id="UP001054811"/>
    </source>
</evidence>
<gene>
    <name evidence="8" type="ORF">L2X98_24805</name>
</gene>
<dbReference type="NCBIfam" id="TIGR01726">
    <property type="entry name" value="HEQRo_perm_3TM"/>
    <property type="match status" value="1"/>
</dbReference>
<comment type="subcellular location">
    <subcellularLocation>
        <location evidence="1">Cell membrane</location>
        <topology evidence="1">Multi-pass membrane protein</topology>
    </subcellularLocation>
</comment>
<accession>A0ABY5NN72</accession>
<dbReference type="RefSeq" id="WP_259613241.1">
    <property type="nucleotide sequence ID" value="NZ_CP091139.2"/>
</dbReference>
<evidence type="ECO:0000256" key="5">
    <source>
        <dbReference type="ARBA" id="ARBA00022989"/>
    </source>
</evidence>
<keyword evidence="3" id="KW-1003">Cell membrane</keyword>
<evidence type="ECO:0000256" key="4">
    <source>
        <dbReference type="ARBA" id="ARBA00022692"/>
    </source>
</evidence>
<feature type="transmembrane region" description="Helical" evidence="7">
    <location>
        <begin position="53"/>
        <end position="75"/>
    </location>
</feature>
<keyword evidence="6 7" id="KW-0472">Membrane</keyword>
<keyword evidence="9" id="KW-1185">Reference proteome</keyword>
<evidence type="ECO:0000256" key="3">
    <source>
        <dbReference type="ARBA" id="ARBA00022475"/>
    </source>
</evidence>